<dbReference type="Pfam" id="PF05225">
    <property type="entry name" value="HTH_psq"/>
    <property type="match status" value="1"/>
</dbReference>
<gene>
    <name evidence="2" type="ORF">NPIL_320341</name>
</gene>
<protein>
    <recommendedName>
        <fullName evidence="1">HTH psq-type domain-containing protein</fullName>
    </recommendedName>
</protein>
<dbReference type="InterPro" id="IPR007889">
    <property type="entry name" value="HTH_Psq"/>
</dbReference>
<proteinExistence type="predicted"/>
<feature type="domain" description="HTH psq-type" evidence="1">
    <location>
        <begin position="1"/>
        <end position="26"/>
    </location>
</feature>
<sequence>MAKAIEAVREKKMGYFKASKEFQVSRASRFHFVNIMEKNTNVAASTNLGRKSVLLKELEDEFQTYLVEIESMFFEAHKKGCLQSCYQLAAQNNTRHPFKDETADKDWFQKFIKRNSNFSI</sequence>
<name>A0A8X6SZ63_NEPPI</name>
<evidence type="ECO:0000313" key="3">
    <source>
        <dbReference type="Proteomes" id="UP000887013"/>
    </source>
</evidence>
<comment type="caution">
    <text evidence="2">The sequence shown here is derived from an EMBL/GenBank/DDBJ whole genome shotgun (WGS) entry which is preliminary data.</text>
</comment>
<dbReference type="OrthoDB" id="8191755at2759"/>
<dbReference type="Proteomes" id="UP000887013">
    <property type="component" value="Unassembled WGS sequence"/>
</dbReference>
<evidence type="ECO:0000259" key="1">
    <source>
        <dbReference type="Pfam" id="PF05225"/>
    </source>
</evidence>
<dbReference type="EMBL" id="BMAW01000766">
    <property type="protein sequence ID" value="GFS70589.1"/>
    <property type="molecule type" value="Genomic_DNA"/>
</dbReference>
<accession>A0A8X6SZ63</accession>
<evidence type="ECO:0000313" key="2">
    <source>
        <dbReference type="EMBL" id="GFS70589.1"/>
    </source>
</evidence>
<keyword evidence="3" id="KW-1185">Reference proteome</keyword>
<dbReference type="AlphaFoldDB" id="A0A8X6SZ63"/>
<dbReference type="GO" id="GO:0003677">
    <property type="term" value="F:DNA binding"/>
    <property type="evidence" value="ECO:0007669"/>
    <property type="project" value="InterPro"/>
</dbReference>
<organism evidence="2 3">
    <name type="scientific">Nephila pilipes</name>
    <name type="common">Giant wood spider</name>
    <name type="synonym">Nephila maculata</name>
    <dbReference type="NCBI Taxonomy" id="299642"/>
    <lineage>
        <taxon>Eukaryota</taxon>
        <taxon>Metazoa</taxon>
        <taxon>Ecdysozoa</taxon>
        <taxon>Arthropoda</taxon>
        <taxon>Chelicerata</taxon>
        <taxon>Arachnida</taxon>
        <taxon>Araneae</taxon>
        <taxon>Araneomorphae</taxon>
        <taxon>Entelegynae</taxon>
        <taxon>Araneoidea</taxon>
        <taxon>Nephilidae</taxon>
        <taxon>Nephila</taxon>
    </lineage>
</organism>
<reference evidence="2" key="1">
    <citation type="submission" date="2020-08" db="EMBL/GenBank/DDBJ databases">
        <title>Multicomponent nature underlies the extraordinary mechanical properties of spider dragline silk.</title>
        <authorList>
            <person name="Kono N."/>
            <person name="Nakamura H."/>
            <person name="Mori M."/>
            <person name="Yoshida Y."/>
            <person name="Ohtoshi R."/>
            <person name="Malay A.D."/>
            <person name="Moran D.A.P."/>
            <person name="Tomita M."/>
            <person name="Numata K."/>
            <person name="Arakawa K."/>
        </authorList>
    </citation>
    <scope>NUCLEOTIDE SEQUENCE</scope>
</reference>